<gene>
    <name evidence="2" type="ORF">SJAG_04463</name>
</gene>
<organism evidence="2 3">
    <name type="scientific">Schizosaccharomyces japonicus (strain yFS275 / FY16936)</name>
    <name type="common">Fission yeast</name>
    <dbReference type="NCBI Taxonomy" id="402676"/>
    <lineage>
        <taxon>Eukaryota</taxon>
        <taxon>Fungi</taxon>
        <taxon>Dikarya</taxon>
        <taxon>Ascomycota</taxon>
        <taxon>Taphrinomycotina</taxon>
        <taxon>Schizosaccharomycetes</taxon>
        <taxon>Schizosaccharomycetales</taxon>
        <taxon>Schizosaccharomycetaceae</taxon>
        <taxon>Schizosaccharomyces</taxon>
    </lineage>
</organism>
<dbReference type="eggNOG" id="ENOG502SASY">
    <property type="taxonomic scope" value="Eukaryota"/>
</dbReference>
<feature type="region of interest" description="Disordered" evidence="1">
    <location>
        <begin position="128"/>
        <end position="159"/>
    </location>
</feature>
<protein>
    <submittedName>
        <fullName evidence="2">Fungal protein</fullName>
    </submittedName>
</protein>
<dbReference type="InterPro" id="IPR018858">
    <property type="entry name" value="DUF2458"/>
</dbReference>
<keyword evidence="3" id="KW-1185">Reference proteome</keyword>
<dbReference type="Pfam" id="PF10454">
    <property type="entry name" value="DUF2458"/>
    <property type="match status" value="1"/>
</dbReference>
<dbReference type="Proteomes" id="UP000001744">
    <property type="component" value="Unassembled WGS sequence"/>
</dbReference>
<reference evidence="2 3" key="1">
    <citation type="journal article" date="2011" name="Science">
        <title>Comparative functional genomics of the fission yeasts.</title>
        <authorList>
            <person name="Rhind N."/>
            <person name="Chen Z."/>
            <person name="Yassour M."/>
            <person name="Thompson D.A."/>
            <person name="Haas B.J."/>
            <person name="Habib N."/>
            <person name="Wapinski I."/>
            <person name="Roy S."/>
            <person name="Lin M.F."/>
            <person name="Heiman D.I."/>
            <person name="Young S.K."/>
            <person name="Furuya K."/>
            <person name="Guo Y."/>
            <person name="Pidoux A."/>
            <person name="Chen H.M."/>
            <person name="Robbertse B."/>
            <person name="Goldberg J.M."/>
            <person name="Aoki K."/>
            <person name="Bayne E.H."/>
            <person name="Berlin A.M."/>
            <person name="Desjardins C.A."/>
            <person name="Dobbs E."/>
            <person name="Dukaj L."/>
            <person name="Fan L."/>
            <person name="FitzGerald M.G."/>
            <person name="French C."/>
            <person name="Gujja S."/>
            <person name="Hansen K."/>
            <person name="Keifenheim D."/>
            <person name="Levin J.Z."/>
            <person name="Mosher R.A."/>
            <person name="Mueller C.A."/>
            <person name="Pfiffner J."/>
            <person name="Priest M."/>
            <person name="Russ C."/>
            <person name="Smialowska A."/>
            <person name="Swoboda P."/>
            <person name="Sykes S.M."/>
            <person name="Vaughn M."/>
            <person name="Vengrova S."/>
            <person name="Yoder R."/>
            <person name="Zeng Q."/>
            <person name="Allshire R."/>
            <person name="Baulcombe D."/>
            <person name="Birren B.W."/>
            <person name="Brown W."/>
            <person name="Ekwall K."/>
            <person name="Kellis M."/>
            <person name="Leatherwood J."/>
            <person name="Levin H."/>
            <person name="Margalit H."/>
            <person name="Martienssen R."/>
            <person name="Nieduszynski C.A."/>
            <person name="Spatafora J.W."/>
            <person name="Friedman N."/>
            <person name="Dalgaard J.Z."/>
            <person name="Baumann P."/>
            <person name="Niki H."/>
            <person name="Regev A."/>
            <person name="Nusbaum C."/>
        </authorList>
    </citation>
    <scope>NUCLEOTIDE SEQUENCE [LARGE SCALE GENOMIC DNA]</scope>
    <source>
        <strain evidence="3">yFS275 / FY16936</strain>
    </source>
</reference>
<proteinExistence type="predicted"/>
<dbReference type="OrthoDB" id="5363415at2759"/>
<accession>B6K6W3</accession>
<evidence type="ECO:0000313" key="3">
    <source>
        <dbReference type="Proteomes" id="UP000001744"/>
    </source>
</evidence>
<dbReference type="GeneID" id="7051824"/>
<dbReference type="HOGENOM" id="CLU_1349596_0_0_1"/>
<name>B6K6W3_SCHJY</name>
<dbReference type="EMBL" id="KE651168">
    <property type="protein sequence ID" value="EEB09267.1"/>
    <property type="molecule type" value="Genomic_DNA"/>
</dbReference>
<dbReference type="RefSeq" id="XP_002175560.1">
    <property type="nucleotide sequence ID" value="XM_002175524.1"/>
</dbReference>
<feature type="compositionally biased region" description="Polar residues" evidence="1">
    <location>
        <begin position="128"/>
        <end position="139"/>
    </location>
</feature>
<dbReference type="OMA" id="DWFMERQ"/>
<dbReference type="AlphaFoldDB" id="B6K6W3"/>
<evidence type="ECO:0000256" key="1">
    <source>
        <dbReference type="SAM" id="MobiDB-lite"/>
    </source>
</evidence>
<dbReference type="VEuPathDB" id="FungiDB:SJAG_04463"/>
<dbReference type="JaponicusDB" id="SJAG_04463"/>
<evidence type="ECO:0000313" key="2">
    <source>
        <dbReference type="EMBL" id="EEB09267.1"/>
    </source>
</evidence>
<sequence length="222" mass="24744">MEGSLSDLLRLLQSTSNAAAPSIQPPVPVNTGPSLAAVPLRQAPQAPRPAAALTPLPDVTKINTYPAALRYIFALYCQYPHVLQRVKSLKTAQEKMERDWYMKRHRLLQKFKSQDELNAILKPFTGAATSNNSNAQVTGSKERSGIRVDPSTPSNVSGLTPEQEQELLDFDKNVVNAFDSLHHEQLEELSRLRIPMFLSTSEDSENEERKKVLQLLQDLLGD</sequence>